<reference evidence="3" key="1">
    <citation type="journal article" date="2014" name="Int. J. Syst. Evol. Microbiol.">
        <title>Complete genome sequence of Corynebacterium casei LMG S-19264T (=DSM 44701T), isolated from a smear-ripened cheese.</title>
        <authorList>
            <consortium name="US DOE Joint Genome Institute (JGI-PGF)"/>
            <person name="Walter F."/>
            <person name="Albersmeier A."/>
            <person name="Kalinowski J."/>
            <person name="Ruckert C."/>
        </authorList>
    </citation>
    <scope>NUCLEOTIDE SEQUENCE</scope>
    <source>
        <strain evidence="3">JCM 11219</strain>
    </source>
</reference>
<name>A0A830EI12_9CREN</name>
<feature type="transmembrane region" description="Helical" evidence="1">
    <location>
        <begin position="27"/>
        <end position="46"/>
    </location>
</feature>
<dbReference type="OrthoDB" id="383811at2157"/>
<dbReference type="EMBL" id="AP026830">
    <property type="protein sequence ID" value="BDR91294.1"/>
    <property type="molecule type" value="Genomic_DNA"/>
</dbReference>
<keyword evidence="1" id="KW-0812">Transmembrane</keyword>
<organism evidence="3 4">
    <name type="scientific">Vulcanisaeta souniana JCM 11219</name>
    <dbReference type="NCBI Taxonomy" id="1293586"/>
    <lineage>
        <taxon>Archaea</taxon>
        <taxon>Thermoproteota</taxon>
        <taxon>Thermoprotei</taxon>
        <taxon>Thermoproteales</taxon>
        <taxon>Thermoproteaceae</taxon>
        <taxon>Vulcanisaeta</taxon>
    </lineage>
</organism>
<dbReference type="EMBL" id="BMNM01000012">
    <property type="protein sequence ID" value="GGI84786.1"/>
    <property type="molecule type" value="Genomic_DNA"/>
</dbReference>
<evidence type="ECO:0000313" key="2">
    <source>
        <dbReference type="EMBL" id="BDR91294.1"/>
    </source>
</evidence>
<reference evidence="3" key="2">
    <citation type="submission" date="2020-09" db="EMBL/GenBank/DDBJ databases">
        <authorList>
            <person name="Sun Q."/>
            <person name="Ohkuma M."/>
        </authorList>
    </citation>
    <scope>NUCLEOTIDE SEQUENCE</scope>
    <source>
        <strain evidence="3">JCM 11219</strain>
    </source>
</reference>
<protein>
    <submittedName>
        <fullName evidence="3">Uncharacterized protein</fullName>
    </submittedName>
</protein>
<feature type="transmembrane region" description="Helical" evidence="1">
    <location>
        <begin position="131"/>
        <end position="152"/>
    </location>
</feature>
<sequence>MKQILIILSLALPLVPPTILLPSNTLLGSIAMILTASLGLVGLIMNRLAIESWASLILMLVISLTSQGYVPYILHSSLTQIWNPALLNGLIVVIEYSLVSSQLYGNYVKYMRELSNRGYDKAEVNNALDNLVKWIMALLTIALTLSLAFYYVITMVTIPLADPFTALVVFAVTYIVITRYVITRIRSS</sequence>
<dbReference type="RefSeq" id="WP_188604040.1">
    <property type="nucleotide sequence ID" value="NZ_AP026830.1"/>
</dbReference>
<keyword evidence="1" id="KW-0472">Membrane</keyword>
<gene>
    <name evidence="3" type="ORF">GCM10007112_22200</name>
    <name evidence="2" type="ORF">Vsou_03870</name>
</gene>
<reference evidence="2" key="4">
    <citation type="journal article" date="2023" name="Microbiol. Resour. Announc.">
        <title>Complete Genome Sequence of Vulcanisaeta souniana Strain IC-059, a Hyperthermophilic Archaeon Isolated from Hot Spring Water in Japan.</title>
        <authorList>
            <person name="Kato S."/>
            <person name="Itoh T."/>
            <person name="Wu L."/>
            <person name="Ma J."/>
            <person name="Ohkuma M."/>
        </authorList>
    </citation>
    <scope>NUCLEOTIDE SEQUENCE</scope>
    <source>
        <strain evidence="2">JCM 11219</strain>
    </source>
</reference>
<dbReference type="GeneID" id="76205938"/>
<reference evidence="5" key="3">
    <citation type="submission" date="2022-09" db="EMBL/GenBank/DDBJ databases">
        <title>Complete genome sequence of Vulcanisaeta souniana.</title>
        <authorList>
            <person name="Kato S."/>
            <person name="Itoh T."/>
            <person name="Ohkuma M."/>
        </authorList>
    </citation>
    <scope>NUCLEOTIDE SEQUENCE [LARGE SCALE GENOMIC DNA]</scope>
    <source>
        <strain evidence="5">JCM 11219</strain>
    </source>
</reference>
<evidence type="ECO:0000256" key="1">
    <source>
        <dbReference type="SAM" id="Phobius"/>
    </source>
</evidence>
<feature type="transmembrane region" description="Helical" evidence="1">
    <location>
        <begin position="164"/>
        <end position="182"/>
    </location>
</feature>
<dbReference type="Proteomes" id="UP000657075">
    <property type="component" value="Unassembled WGS sequence"/>
</dbReference>
<evidence type="ECO:0000313" key="4">
    <source>
        <dbReference type="Proteomes" id="UP000657075"/>
    </source>
</evidence>
<dbReference type="AlphaFoldDB" id="A0A830EI12"/>
<accession>A0A830EI12</accession>
<keyword evidence="5" id="KW-1185">Reference proteome</keyword>
<evidence type="ECO:0000313" key="3">
    <source>
        <dbReference type="EMBL" id="GGI84786.1"/>
    </source>
</evidence>
<feature type="transmembrane region" description="Helical" evidence="1">
    <location>
        <begin position="86"/>
        <end position="110"/>
    </location>
</feature>
<feature type="transmembrane region" description="Helical" evidence="1">
    <location>
        <begin position="53"/>
        <end position="74"/>
    </location>
</feature>
<dbReference type="Proteomes" id="UP001060771">
    <property type="component" value="Chromosome"/>
</dbReference>
<keyword evidence="1" id="KW-1133">Transmembrane helix</keyword>
<evidence type="ECO:0000313" key="5">
    <source>
        <dbReference type="Proteomes" id="UP001060771"/>
    </source>
</evidence>
<proteinExistence type="predicted"/>